<feature type="domain" description="DM2" evidence="2">
    <location>
        <begin position="257"/>
        <end position="344"/>
    </location>
</feature>
<dbReference type="EMBL" id="GBYX01477237">
    <property type="protein sequence ID" value="JAO04445.1"/>
    <property type="molecule type" value="Transcribed_RNA"/>
</dbReference>
<name>A0A0S7EQB6_9TELE</name>
<evidence type="ECO:0000313" key="3">
    <source>
        <dbReference type="EMBL" id="JAO04445.1"/>
    </source>
</evidence>
<dbReference type="SUPFAM" id="SSF47592">
    <property type="entry name" value="SWIB/MDM2 domain"/>
    <property type="match status" value="1"/>
</dbReference>
<comment type="similarity">
    <text evidence="1">Belongs to the SMARCD family.</text>
</comment>
<organism evidence="3">
    <name type="scientific">Poeciliopsis prolifica</name>
    <name type="common">blackstripe livebearer</name>
    <dbReference type="NCBI Taxonomy" id="188132"/>
    <lineage>
        <taxon>Eukaryota</taxon>
        <taxon>Metazoa</taxon>
        <taxon>Chordata</taxon>
        <taxon>Craniata</taxon>
        <taxon>Vertebrata</taxon>
        <taxon>Euteleostomi</taxon>
        <taxon>Actinopterygii</taxon>
        <taxon>Neopterygii</taxon>
        <taxon>Teleostei</taxon>
        <taxon>Neoteleostei</taxon>
        <taxon>Acanthomorphata</taxon>
        <taxon>Ovalentaria</taxon>
        <taxon>Atherinomorphae</taxon>
        <taxon>Cyprinodontiformes</taxon>
        <taxon>Poeciliidae</taxon>
        <taxon>Poeciliinae</taxon>
        <taxon>Poeciliopsis</taxon>
    </lineage>
</organism>
<protein>
    <submittedName>
        <fullName evidence="3">SMRD3</fullName>
    </submittedName>
</protein>
<accession>A0A0S7EQB6</accession>
<dbReference type="InterPro" id="IPR019835">
    <property type="entry name" value="SWIB_domain"/>
</dbReference>
<dbReference type="Pfam" id="PF02201">
    <property type="entry name" value="SWIB"/>
    <property type="match status" value="1"/>
</dbReference>
<proteinExistence type="inferred from homology"/>
<reference evidence="3" key="1">
    <citation type="submission" date="2014-12" db="EMBL/GenBank/DDBJ databases">
        <title>Parallel Evolution in Life History Adaptation Evident in the Tissue-Specific Poeciliopsis prolifica transcriptome.</title>
        <authorList>
            <person name="Jue N.K."/>
            <person name="Foley R.J."/>
            <person name="Obergfell C."/>
            <person name="Reznick D.N."/>
            <person name="O'Neill R.J."/>
            <person name="O'Neill M.J."/>
        </authorList>
    </citation>
    <scope>NUCLEOTIDE SEQUENCE</scope>
</reference>
<dbReference type="InterPro" id="IPR003121">
    <property type="entry name" value="SWIB_MDM2_domain"/>
</dbReference>
<gene>
    <name evidence="3" type="primary">SMRD3</name>
</gene>
<dbReference type="InterPro" id="IPR036885">
    <property type="entry name" value="SWIB_MDM2_dom_sf"/>
</dbReference>
<dbReference type="SMART" id="SM00151">
    <property type="entry name" value="SWIB"/>
    <property type="match status" value="1"/>
</dbReference>
<dbReference type="Gene3D" id="1.10.245.10">
    <property type="entry name" value="SWIB/MDM2 domain"/>
    <property type="match status" value="1"/>
</dbReference>
<evidence type="ECO:0000259" key="2">
    <source>
        <dbReference type="PROSITE" id="PS51925"/>
    </source>
</evidence>
<dbReference type="GO" id="GO:0005654">
    <property type="term" value="C:nucleoplasm"/>
    <property type="evidence" value="ECO:0007669"/>
    <property type="project" value="UniProtKB-ARBA"/>
</dbReference>
<sequence length="382" mass="44042">MVGLLLISGERTETLDSAFFYGRAQIISSAVVLGVSLALGAFSLMGLSQGDRELIGYEALSRTAITGINDELRAPADLEDQQQQQQQQAVQNRARNAKRRKMADKILPQRIRELVPESQAYMDLLAFERKLDQTIMRKRVDIQEALKRPMKQKRKLRLYISNTFNPARPDADDSDGSIASWELRVEGKLLDDPGKQKKKFSSFFKSLVIELDKELYGPDNHLVEWHRTPTTQETDGFQVKRPGDVSVRCTLLLMLDYQPPQFKLDLRLARLLGIHTQTRSCIIQALWQYVKTNKLQDSHDKEYINCDKYFQQVQHVTENKAIKGKKNNMNWAAFPKYIKPIKTESGHFLMKIDKDGRAQKIKKNMAYVDFFQCYDYSIATQK</sequence>
<dbReference type="PANTHER" id="PTHR13844">
    <property type="entry name" value="SWI/SNF-RELATED MATRIX-ASSOCIATED ACTIN-DEPENDENT REGULATOR OF CHROMATIN SUBFAMILY D"/>
    <property type="match status" value="1"/>
</dbReference>
<dbReference type="AlphaFoldDB" id="A0A0S7EQB6"/>
<dbReference type="PROSITE" id="PS51925">
    <property type="entry name" value="SWIB_MDM2"/>
    <property type="match status" value="1"/>
</dbReference>
<evidence type="ECO:0000256" key="1">
    <source>
        <dbReference type="ARBA" id="ARBA00010619"/>
    </source>
</evidence>